<feature type="region of interest" description="Disordered" evidence="1">
    <location>
        <begin position="121"/>
        <end position="150"/>
    </location>
</feature>
<accession>A0AA37WNP4</accession>
<proteinExistence type="predicted"/>
<evidence type="ECO:0000313" key="2">
    <source>
        <dbReference type="EMBL" id="GLS68005.1"/>
    </source>
</evidence>
<comment type="caution">
    <text evidence="2">The sequence shown here is derived from an EMBL/GenBank/DDBJ whole genome shotgun (WGS) entry which is preliminary data.</text>
</comment>
<protein>
    <submittedName>
        <fullName evidence="2">Uncharacterized protein</fullName>
    </submittedName>
</protein>
<dbReference type="RefSeq" id="WP_238200210.1">
    <property type="nucleotide sequence ID" value="NZ_BPQZ01000069.1"/>
</dbReference>
<organism evidence="2 3">
    <name type="scientific">Methylobacterium tardum</name>
    <dbReference type="NCBI Taxonomy" id="374432"/>
    <lineage>
        <taxon>Bacteria</taxon>
        <taxon>Pseudomonadati</taxon>
        <taxon>Pseudomonadota</taxon>
        <taxon>Alphaproteobacteria</taxon>
        <taxon>Hyphomicrobiales</taxon>
        <taxon>Methylobacteriaceae</taxon>
        <taxon>Methylobacterium</taxon>
    </lineage>
</organism>
<dbReference type="EMBL" id="BSPL01000001">
    <property type="protein sequence ID" value="GLS68005.1"/>
    <property type="molecule type" value="Genomic_DNA"/>
</dbReference>
<evidence type="ECO:0000256" key="1">
    <source>
        <dbReference type="SAM" id="MobiDB-lite"/>
    </source>
</evidence>
<keyword evidence="3" id="KW-1185">Reference proteome</keyword>
<reference evidence="3" key="1">
    <citation type="journal article" date="2019" name="Int. J. Syst. Evol. Microbiol.">
        <title>The Global Catalogue of Microorganisms (GCM) 10K type strain sequencing project: providing services to taxonomists for standard genome sequencing and annotation.</title>
        <authorList>
            <consortium name="The Broad Institute Genomics Platform"/>
            <consortium name="The Broad Institute Genome Sequencing Center for Infectious Disease"/>
            <person name="Wu L."/>
            <person name="Ma J."/>
        </authorList>
    </citation>
    <scope>NUCLEOTIDE SEQUENCE [LARGE SCALE GENOMIC DNA]</scope>
    <source>
        <strain evidence="3">NBRC 103632</strain>
    </source>
</reference>
<sequence length="150" mass="17333">MTPIFFKRWLPLRRSALSAEAVRQGNEAYRFEIEGLRAAREASQIIQTLLVRRIEFLESAHRTATRLIRESSCEHDRTRTVLQETEARLSLAVSDRLLATRLNEELLREVQRLAHIVSSYEPDSAGPEIEHQAGVSRYEPERDRSEADYA</sequence>
<name>A0AA37WNP4_9HYPH</name>
<evidence type="ECO:0000313" key="3">
    <source>
        <dbReference type="Proteomes" id="UP001157440"/>
    </source>
</evidence>
<feature type="compositionally biased region" description="Basic and acidic residues" evidence="1">
    <location>
        <begin position="138"/>
        <end position="150"/>
    </location>
</feature>
<dbReference type="AlphaFoldDB" id="A0AA37WNP4"/>
<gene>
    <name evidence="2" type="ORF">GCM10007890_00160</name>
</gene>
<dbReference type="Proteomes" id="UP001157440">
    <property type="component" value="Unassembled WGS sequence"/>
</dbReference>